<evidence type="ECO:0008006" key="3">
    <source>
        <dbReference type="Google" id="ProtNLM"/>
    </source>
</evidence>
<protein>
    <recommendedName>
        <fullName evidence="3">N-acetyltransferase domain-containing protein</fullName>
    </recommendedName>
</protein>
<dbReference type="RefSeq" id="WP_072317158.1">
    <property type="nucleotide sequence ID" value="NZ_FPJE01000009.1"/>
</dbReference>
<name>A0A1K1PPX1_9FLAO</name>
<dbReference type="AlphaFoldDB" id="A0A1K1PPX1"/>
<keyword evidence="2" id="KW-1185">Reference proteome</keyword>
<evidence type="ECO:0000313" key="1">
    <source>
        <dbReference type="EMBL" id="SFW49703.1"/>
    </source>
</evidence>
<organism evidence="1 2">
    <name type="scientific">Sinomicrobium oceani</name>
    <dbReference type="NCBI Taxonomy" id="1150368"/>
    <lineage>
        <taxon>Bacteria</taxon>
        <taxon>Pseudomonadati</taxon>
        <taxon>Bacteroidota</taxon>
        <taxon>Flavobacteriia</taxon>
        <taxon>Flavobacteriales</taxon>
        <taxon>Flavobacteriaceae</taxon>
        <taxon>Sinomicrobium</taxon>
    </lineage>
</organism>
<dbReference type="EMBL" id="FPJE01000009">
    <property type="protein sequence ID" value="SFW49703.1"/>
    <property type="molecule type" value="Genomic_DNA"/>
</dbReference>
<sequence length="173" mass="20130">MSISVKYAVFTEDHTQWVITHTRKHFERLFEDHTDYPEIKKYIDENYAPEALVRRHNDFSRQMLMAFEGAQPLASAELVSMLLPEQQPENSDRPLLIHRLLHDASGRGLPEILRRSEEIAFQKKHDALIVRAFDNASVTRRIIEEQGFEGYGTGKSGIDHAEVKEIIYIKKIR</sequence>
<reference evidence="1 2" key="1">
    <citation type="submission" date="2016-11" db="EMBL/GenBank/DDBJ databases">
        <authorList>
            <person name="Jaros S."/>
            <person name="Januszkiewicz K."/>
            <person name="Wedrychowicz H."/>
        </authorList>
    </citation>
    <scope>NUCLEOTIDE SEQUENCE [LARGE SCALE GENOMIC DNA]</scope>
    <source>
        <strain evidence="1 2">CGMCC 1.12145</strain>
    </source>
</reference>
<gene>
    <name evidence="1" type="ORF">SAMN02927921_01930</name>
</gene>
<proteinExistence type="predicted"/>
<evidence type="ECO:0000313" key="2">
    <source>
        <dbReference type="Proteomes" id="UP000182248"/>
    </source>
</evidence>
<dbReference type="Gene3D" id="3.40.630.30">
    <property type="match status" value="1"/>
</dbReference>
<dbReference type="Proteomes" id="UP000182248">
    <property type="component" value="Unassembled WGS sequence"/>
</dbReference>
<dbReference type="STRING" id="1150368.SAMN02927921_01930"/>
<accession>A0A1K1PPX1</accession>
<dbReference type="OrthoDB" id="1348966at2"/>